<evidence type="ECO:0000256" key="2">
    <source>
        <dbReference type="ARBA" id="ARBA00023015"/>
    </source>
</evidence>
<feature type="domain" description="TACO1/YebC-like second and third" evidence="5">
    <location>
        <begin position="80"/>
        <end position="135"/>
    </location>
</feature>
<evidence type="ECO:0000256" key="1">
    <source>
        <dbReference type="ARBA" id="ARBA00008724"/>
    </source>
</evidence>
<dbReference type="Pfam" id="PF20772">
    <property type="entry name" value="TACO1_YebC_N"/>
    <property type="match status" value="1"/>
</dbReference>
<evidence type="ECO:0000313" key="7">
    <source>
        <dbReference type="EMBL" id="OHA26183.1"/>
    </source>
</evidence>
<dbReference type="Proteomes" id="UP000177565">
    <property type="component" value="Unassembled WGS sequence"/>
</dbReference>
<dbReference type="InterPro" id="IPR049083">
    <property type="entry name" value="TACO1_YebC_N"/>
</dbReference>
<evidence type="ECO:0000313" key="8">
    <source>
        <dbReference type="Proteomes" id="UP000177565"/>
    </source>
</evidence>
<dbReference type="GO" id="GO:0005829">
    <property type="term" value="C:cytosol"/>
    <property type="evidence" value="ECO:0007669"/>
    <property type="project" value="TreeGrafter"/>
</dbReference>
<protein>
    <recommendedName>
        <fullName evidence="9">Transcriptional regulator</fullName>
    </recommendedName>
</protein>
<dbReference type="PANTHER" id="PTHR12532:SF0">
    <property type="entry name" value="TRANSLATIONAL ACTIVATOR OF CYTOCHROME C OXIDASE 1"/>
    <property type="match status" value="1"/>
</dbReference>
<accession>A0A1G2MQP6</accession>
<reference evidence="7 8" key="1">
    <citation type="journal article" date="2016" name="Nat. Commun.">
        <title>Thousands of microbial genomes shed light on interconnected biogeochemical processes in an aquifer system.</title>
        <authorList>
            <person name="Anantharaman K."/>
            <person name="Brown C.T."/>
            <person name="Hug L.A."/>
            <person name="Sharon I."/>
            <person name="Castelle C.J."/>
            <person name="Probst A.J."/>
            <person name="Thomas B.C."/>
            <person name="Singh A."/>
            <person name="Wilkins M.J."/>
            <person name="Karaoz U."/>
            <person name="Brodie E.L."/>
            <person name="Williams K.H."/>
            <person name="Hubbard S.S."/>
            <person name="Banfield J.F."/>
        </authorList>
    </citation>
    <scope>NUCLEOTIDE SEQUENCE [LARGE SCALE GENOMIC DNA]</scope>
</reference>
<sequence>MSGHNRWSQIKHQKAQSDAKKSQLFGKLGKLIAVEARKAKGNRESPGLKTAIERARAENMPSDSIERAIKKATGEGGAAMETIVYEAYGPGGCALIIESLTSNRNKAAQEIKHILSDNGGNLATMGAAAWAFQKTNEGWAAQTTVPLEDNDVAALDKLVDMLEANEEVQAVYTNAE</sequence>
<dbReference type="Gene3D" id="1.10.10.200">
    <property type="match status" value="1"/>
</dbReference>
<evidence type="ECO:0000259" key="6">
    <source>
        <dbReference type="Pfam" id="PF20772"/>
    </source>
</evidence>
<dbReference type="InterPro" id="IPR026564">
    <property type="entry name" value="Transcrip_reg_TACO1-like_dom3"/>
</dbReference>
<feature type="region of interest" description="Disordered" evidence="4">
    <location>
        <begin position="1"/>
        <end position="22"/>
    </location>
</feature>
<evidence type="ECO:0000259" key="5">
    <source>
        <dbReference type="Pfam" id="PF01709"/>
    </source>
</evidence>
<dbReference type="EMBL" id="MHRQ01000025">
    <property type="protein sequence ID" value="OHA26183.1"/>
    <property type="molecule type" value="Genomic_DNA"/>
</dbReference>
<dbReference type="PANTHER" id="PTHR12532">
    <property type="entry name" value="TRANSLATIONAL ACTIVATOR OF CYTOCHROME C OXIDASE 1"/>
    <property type="match status" value="1"/>
</dbReference>
<dbReference type="Pfam" id="PF01709">
    <property type="entry name" value="Transcrip_reg"/>
    <property type="match status" value="2"/>
</dbReference>
<evidence type="ECO:0000256" key="3">
    <source>
        <dbReference type="ARBA" id="ARBA00023163"/>
    </source>
</evidence>
<dbReference type="InterPro" id="IPR002876">
    <property type="entry name" value="Transcrip_reg_TACO1-like"/>
</dbReference>
<dbReference type="AlphaFoldDB" id="A0A1G2MQP6"/>
<dbReference type="SUPFAM" id="SSF75625">
    <property type="entry name" value="YebC-like"/>
    <property type="match status" value="1"/>
</dbReference>
<keyword evidence="3" id="KW-0804">Transcription</keyword>
<feature type="domain" description="TACO1/YebC-like N-terminal" evidence="6">
    <location>
        <begin position="5"/>
        <end position="75"/>
    </location>
</feature>
<keyword evidence="2" id="KW-0805">Transcription regulation</keyword>
<dbReference type="STRING" id="1802312.A3C06_03605"/>
<evidence type="ECO:0008006" key="9">
    <source>
        <dbReference type="Google" id="ProtNLM"/>
    </source>
</evidence>
<dbReference type="InterPro" id="IPR048300">
    <property type="entry name" value="TACO1_YebC-like_2nd/3rd_dom"/>
</dbReference>
<proteinExistence type="inferred from homology"/>
<comment type="caution">
    <text evidence="7">The sequence shown here is derived from an EMBL/GenBank/DDBJ whole genome shotgun (WGS) entry which is preliminary data.</text>
</comment>
<name>A0A1G2MQP6_9BACT</name>
<organism evidence="7 8">
    <name type="scientific">Candidatus Taylorbacteria bacterium RIFCSPHIGHO2_02_FULL_46_13</name>
    <dbReference type="NCBI Taxonomy" id="1802312"/>
    <lineage>
        <taxon>Bacteria</taxon>
        <taxon>Candidatus Tayloriibacteriota</taxon>
    </lineage>
</organism>
<evidence type="ECO:0000256" key="4">
    <source>
        <dbReference type="SAM" id="MobiDB-lite"/>
    </source>
</evidence>
<dbReference type="InterPro" id="IPR017856">
    <property type="entry name" value="Integrase-like_N"/>
</dbReference>
<comment type="similarity">
    <text evidence="1">Belongs to the TACO1 family.</text>
</comment>
<dbReference type="InterPro" id="IPR029072">
    <property type="entry name" value="YebC-like"/>
</dbReference>
<gene>
    <name evidence="7" type="ORF">A3C06_03605</name>
</gene>
<feature type="domain" description="TACO1/YebC-like second and third" evidence="5">
    <location>
        <begin position="138"/>
        <end position="175"/>
    </location>
</feature>
<dbReference type="Gene3D" id="3.30.70.980">
    <property type="match status" value="1"/>
</dbReference>